<keyword evidence="3" id="KW-0653">Protein transport</keyword>
<dbReference type="PANTHER" id="PTHR22780">
    <property type="entry name" value="ADAPTIN, ALPHA/GAMMA/EPSILON"/>
    <property type="match status" value="1"/>
</dbReference>
<proteinExistence type="predicted"/>
<feature type="compositionally biased region" description="Low complexity" evidence="5">
    <location>
        <begin position="778"/>
        <end position="794"/>
    </location>
</feature>
<dbReference type="InterPro" id="IPR011989">
    <property type="entry name" value="ARM-like"/>
</dbReference>
<dbReference type="InterPro" id="IPR016024">
    <property type="entry name" value="ARM-type_fold"/>
</dbReference>
<dbReference type="GO" id="GO:0016192">
    <property type="term" value="P:vesicle-mediated transport"/>
    <property type="evidence" value="ECO:0007669"/>
    <property type="project" value="InterPro"/>
</dbReference>
<dbReference type="AlphaFoldDB" id="K8F265"/>
<keyword evidence="4" id="KW-0472">Membrane</keyword>
<name>K8F265_9CHLO</name>
<dbReference type="InterPro" id="IPR050840">
    <property type="entry name" value="Adaptor_Complx_Large_Subunit"/>
</dbReference>
<dbReference type="SUPFAM" id="SSF48371">
    <property type="entry name" value="ARM repeat"/>
    <property type="match status" value="1"/>
</dbReference>
<feature type="compositionally biased region" description="Low complexity" evidence="5">
    <location>
        <begin position="719"/>
        <end position="731"/>
    </location>
</feature>
<dbReference type="OrthoDB" id="29308at2759"/>
<organism evidence="7 8">
    <name type="scientific">Bathycoccus prasinos</name>
    <dbReference type="NCBI Taxonomy" id="41875"/>
    <lineage>
        <taxon>Eukaryota</taxon>
        <taxon>Viridiplantae</taxon>
        <taxon>Chlorophyta</taxon>
        <taxon>Mamiellophyceae</taxon>
        <taxon>Mamiellales</taxon>
        <taxon>Bathycoccaceae</taxon>
        <taxon>Bathycoccus</taxon>
    </lineage>
</organism>
<gene>
    <name evidence="7" type="ORF">Bathy07g04120</name>
</gene>
<reference evidence="7 8" key="1">
    <citation type="submission" date="2011-10" db="EMBL/GenBank/DDBJ databases">
        <authorList>
            <person name="Genoscope - CEA"/>
        </authorList>
    </citation>
    <scope>NUCLEOTIDE SEQUENCE [LARGE SCALE GENOMIC DNA]</scope>
    <source>
        <strain evidence="7 8">RCC 1105</strain>
    </source>
</reference>
<dbReference type="Proteomes" id="UP000198341">
    <property type="component" value="Chromosome 7"/>
</dbReference>
<dbReference type="KEGG" id="bpg:Bathy07g04120"/>
<evidence type="ECO:0000313" key="7">
    <source>
        <dbReference type="EMBL" id="CCO66157.1"/>
    </source>
</evidence>
<dbReference type="eggNOG" id="KOG1062">
    <property type="taxonomic scope" value="Eukaryota"/>
</dbReference>
<dbReference type="Pfam" id="PF01602">
    <property type="entry name" value="Adaptin_N"/>
    <property type="match status" value="1"/>
</dbReference>
<accession>K8F265</accession>
<comment type="subcellular location">
    <subcellularLocation>
        <location evidence="1">Endomembrane system</location>
    </subcellularLocation>
</comment>
<evidence type="ECO:0000259" key="6">
    <source>
        <dbReference type="Pfam" id="PF01602"/>
    </source>
</evidence>
<evidence type="ECO:0000313" key="8">
    <source>
        <dbReference type="Proteomes" id="UP000198341"/>
    </source>
</evidence>
<feature type="compositionally biased region" description="Polar residues" evidence="5">
    <location>
        <begin position="708"/>
        <end position="718"/>
    </location>
</feature>
<dbReference type="GeneID" id="19014901"/>
<dbReference type="GO" id="GO:0030117">
    <property type="term" value="C:membrane coat"/>
    <property type="evidence" value="ECO:0007669"/>
    <property type="project" value="InterPro"/>
</dbReference>
<evidence type="ECO:0000256" key="3">
    <source>
        <dbReference type="ARBA" id="ARBA00022927"/>
    </source>
</evidence>
<feature type="compositionally biased region" description="Polar residues" evidence="5">
    <location>
        <begin position="795"/>
        <end position="807"/>
    </location>
</feature>
<dbReference type="EMBL" id="FO082272">
    <property type="protein sequence ID" value="CCO66157.1"/>
    <property type="molecule type" value="Genomic_DNA"/>
</dbReference>
<feature type="region of interest" description="Disordered" evidence="5">
    <location>
        <begin position="644"/>
        <end position="825"/>
    </location>
</feature>
<feature type="compositionally biased region" description="Basic and acidic residues" evidence="5">
    <location>
        <begin position="680"/>
        <end position="693"/>
    </location>
</feature>
<dbReference type="GO" id="GO:0012505">
    <property type="term" value="C:endomembrane system"/>
    <property type="evidence" value="ECO:0007669"/>
    <property type="project" value="UniProtKB-SubCell"/>
</dbReference>
<dbReference type="STRING" id="41875.K8F265"/>
<sequence>MDEDQIVKREAHLLKHLLSHPKVNKNTLKELLLRLVYVEMLDHDASFGEIYAVKATHESDLSVKRQAYLACSHVLDDKSELVVLLINTMQHDLASEEYLVVCSALNAIAKLITDENNAIPALLPSVEKLLDHANAHVRKKAVLCLQKFAMFSPESTSHLGNAFRRMLCDRDPSVMFASLCVLRDLCEREAGKYVNLVPSFVSILKQIVERRLPTSYDYHKVPAPFAQIKILKILGILGSGDREASKQAYEVIQLTMKKAQKAKSSTGDGILLECVFTIAKIYPNKELLEQCEGIVRKFINRGVGEDGNVKTNVSSSDRWRNANLKYAALDALAKLAPRLPDCAAEHQMHIVDSLDSEDESVRAKTFDLLSKITTANNCDVIIEKMLSFLRKSNDRYVRADFALKTSQTIEKFAPDAKWFLENTNKVIELLQGEGHEPTIPEFESSALIAERVKNTLREGISGDESTDDEMRREASALYATIMCTEREACKPLPRAIVDIACFAIGRYSNAAFENVSNTLAIPFDSDVRNAPLVLDAYWHLKMRQKSASTQFPERALKVIEWCASSSDVRTHRVASDLLQIAKDPELGVLFASATANVAKTSTVSFDFSALDAYTQRALANGAKPYSKPKIATEEVKEEEIVLSSAAEVSAEQPQPQPPQQQRQQQPFPTISPPPRAPTTAKREEEISESEQRKQKLASDLFGGPKTAAASTPSQLPPVTSTTYTPTSTTSSNLLGDLLSGVPSAQATQATAAAPPSSTASPNVDLLGDLLGEITVGGNSQTSQQQQQQQQNNNNKDPSSPNAQSSISGGVARTSAKKDPFADLFG</sequence>
<dbReference type="GO" id="GO:0006886">
    <property type="term" value="P:intracellular protein transport"/>
    <property type="evidence" value="ECO:0007669"/>
    <property type="project" value="InterPro"/>
</dbReference>
<keyword evidence="2" id="KW-0813">Transport</keyword>
<feature type="compositionally biased region" description="Basic and acidic residues" evidence="5">
    <location>
        <begin position="815"/>
        <end position="825"/>
    </location>
</feature>
<evidence type="ECO:0000256" key="4">
    <source>
        <dbReference type="ARBA" id="ARBA00023136"/>
    </source>
</evidence>
<evidence type="ECO:0000256" key="5">
    <source>
        <dbReference type="SAM" id="MobiDB-lite"/>
    </source>
</evidence>
<dbReference type="Gene3D" id="1.25.10.10">
    <property type="entry name" value="Leucine-rich Repeat Variant"/>
    <property type="match status" value="1"/>
</dbReference>
<evidence type="ECO:0000256" key="2">
    <source>
        <dbReference type="ARBA" id="ARBA00022448"/>
    </source>
</evidence>
<feature type="compositionally biased region" description="Low complexity" evidence="5">
    <location>
        <begin position="742"/>
        <end position="761"/>
    </location>
</feature>
<evidence type="ECO:0000256" key="1">
    <source>
        <dbReference type="ARBA" id="ARBA00004308"/>
    </source>
</evidence>
<keyword evidence="8" id="KW-1185">Reference proteome</keyword>
<feature type="domain" description="Clathrin/coatomer adaptor adaptin-like N-terminal" evidence="6">
    <location>
        <begin position="13"/>
        <end position="429"/>
    </location>
</feature>
<feature type="compositionally biased region" description="Low complexity" evidence="5">
    <location>
        <begin position="659"/>
        <end position="668"/>
    </location>
</feature>
<protein>
    <recommendedName>
        <fullName evidence="6">Clathrin/coatomer adaptor adaptin-like N-terminal domain-containing protein</fullName>
    </recommendedName>
</protein>
<dbReference type="InterPro" id="IPR002553">
    <property type="entry name" value="Clathrin/coatomer_adapt-like_N"/>
</dbReference>
<dbReference type="RefSeq" id="XP_007512069.1">
    <property type="nucleotide sequence ID" value="XM_007512007.1"/>
</dbReference>